<name>A0A0M4TZG1_9NOSO</name>
<reference evidence="1 2" key="2">
    <citation type="journal article" date="2016" name="Genome Announc.">
        <title>Draft Genome Sequence of the N2-Fixing Cyanobacterium Nostoc piscinale CENA21, Isolated from the Brazilian Amazon Floodplain.</title>
        <authorList>
            <person name="Leao T."/>
            <person name="Guimaraes P.I."/>
            <person name="de Melo A.G."/>
            <person name="Ramos R.T."/>
            <person name="Leao P.N."/>
            <person name="Silva A."/>
            <person name="Fiore M.F."/>
            <person name="Schneider M.P."/>
        </authorList>
    </citation>
    <scope>NUCLEOTIDE SEQUENCE [LARGE SCALE GENOMIC DNA]</scope>
    <source>
        <strain evidence="1 2">CENA21</strain>
    </source>
</reference>
<keyword evidence="2" id="KW-1185">Reference proteome</keyword>
<gene>
    <name evidence="1" type="ORF">ACX27_24810</name>
</gene>
<sequence>MAANKSTKAQAATVDDSTMEQFKIESFDVRKYNTIFYSIRDLYGCESQRQLGSDNFDWKAFKLQFEICFGRPEDCRYTTEQLLNFAKYKFNMSLEDLLAYNRKSWELRKRREQQYADMEQINSVIQHIPEITNSHVDCSQMLEQQPY</sequence>
<evidence type="ECO:0000313" key="2">
    <source>
        <dbReference type="Proteomes" id="UP000062645"/>
    </source>
</evidence>
<accession>A0A0M4TZG1</accession>
<proteinExistence type="predicted"/>
<organism evidence="1 2">
    <name type="scientific">Nostoc piscinale CENA21</name>
    <dbReference type="NCBI Taxonomy" id="224013"/>
    <lineage>
        <taxon>Bacteria</taxon>
        <taxon>Bacillati</taxon>
        <taxon>Cyanobacteriota</taxon>
        <taxon>Cyanophyceae</taxon>
        <taxon>Nostocales</taxon>
        <taxon>Nostocaceae</taxon>
        <taxon>Nostoc</taxon>
    </lineage>
</organism>
<dbReference type="KEGG" id="npz:ACX27_24810"/>
<dbReference type="EMBL" id="CP012036">
    <property type="protein sequence ID" value="ALF56544.1"/>
    <property type="molecule type" value="Genomic_DNA"/>
</dbReference>
<dbReference type="OrthoDB" id="513646at2"/>
<dbReference type="Proteomes" id="UP000062645">
    <property type="component" value="Chromosome"/>
</dbReference>
<protein>
    <submittedName>
        <fullName evidence="1">Uncharacterized protein</fullName>
    </submittedName>
</protein>
<dbReference type="PATRIC" id="fig|224013.5.peg.5954"/>
<dbReference type="AlphaFoldDB" id="A0A0M4TZG1"/>
<evidence type="ECO:0000313" key="1">
    <source>
        <dbReference type="EMBL" id="ALF56544.1"/>
    </source>
</evidence>
<reference evidence="2" key="1">
    <citation type="submission" date="2015-07" db="EMBL/GenBank/DDBJ databases">
        <title>Genome Of Nitrogen-Fixing Cyanobacterium Nostoc piscinale CENA21 From Solimoes/Amazon River Floodplain Sediments And Comparative Genomics To Uncover Biosynthetic Natural Products Potential.</title>
        <authorList>
            <person name="Leao T.F."/>
            <person name="Leao P.N."/>
            <person name="Guimaraes P.I."/>
            <person name="de Melo A.G.C."/>
            <person name="Ramos R.T.J."/>
            <person name="Silva A."/>
            <person name="Fiore M.F."/>
            <person name="Schneider M.P.C."/>
        </authorList>
    </citation>
    <scope>NUCLEOTIDE SEQUENCE [LARGE SCALE GENOMIC DNA]</scope>
    <source>
        <strain evidence="2">CENA21</strain>
    </source>
</reference>